<feature type="region of interest" description="Disordered" evidence="3">
    <location>
        <begin position="603"/>
        <end position="632"/>
    </location>
</feature>
<keyword evidence="6" id="KW-1185">Reference proteome</keyword>
<dbReference type="SUPFAM" id="SSF48403">
    <property type="entry name" value="Ankyrin repeat"/>
    <property type="match status" value="1"/>
</dbReference>
<keyword evidence="1" id="KW-0040">ANK repeat</keyword>
<dbReference type="InterPro" id="IPR029071">
    <property type="entry name" value="Ubiquitin-like_domsf"/>
</dbReference>
<feature type="compositionally biased region" description="Basic and acidic residues" evidence="3">
    <location>
        <begin position="414"/>
        <end position="423"/>
    </location>
</feature>
<feature type="compositionally biased region" description="Basic and acidic residues" evidence="3">
    <location>
        <begin position="431"/>
        <end position="448"/>
    </location>
</feature>
<dbReference type="InterPro" id="IPR002110">
    <property type="entry name" value="Ankyrin_rpt"/>
</dbReference>
<feature type="domain" description="Ubiquitin-like" evidence="4">
    <location>
        <begin position="8"/>
        <end position="81"/>
    </location>
</feature>
<dbReference type="InterPro" id="IPR000626">
    <property type="entry name" value="Ubiquitin-like_dom"/>
</dbReference>
<feature type="compositionally biased region" description="Basic and acidic residues" evidence="3">
    <location>
        <begin position="288"/>
        <end position="304"/>
    </location>
</feature>
<dbReference type="EMBL" id="RCHS01002005">
    <property type="protein sequence ID" value="RMX50207.1"/>
    <property type="molecule type" value="Genomic_DNA"/>
</dbReference>
<dbReference type="PROSITE" id="PS50297">
    <property type="entry name" value="ANK_REP_REGION"/>
    <property type="match status" value="1"/>
</dbReference>
<organism evidence="5 6">
    <name type="scientific">Pocillopora damicornis</name>
    <name type="common">Cauliflower coral</name>
    <name type="synonym">Millepora damicornis</name>
    <dbReference type="NCBI Taxonomy" id="46731"/>
    <lineage>
        <taxon>Eukaryota</taxon>
        <taxon>Metazoa</taxon>
        <taxon>Cnidaria</taxon>
        <taxon>Anthozoa</taxon>
        <taxon>Hexacorallia</taxon>
        <taxon>Scleractinia</taxon>
        <taxon>Astrocoeniina</taxon>
        <taxon>Pocilloporidae</taxon>
        <taxon>Pocillopora</taxon>
    </lineage>
</organism>
<dbReference type="OrthoDB" id="10258888at2759"/>
<feature type="compositionally biased region" description="Polar residues" evidence="3">
    <location>
        <begin position="605"/>
        <end position="619"/>
    </location>
</feature>
<feature type="compositionally biased region" description="Basic and acidic residues" evidence="3">
    <location>
        <begin position="487"/>
        <end position="497"/>
    </location>
</feature>
<dbReference type="CDD" id="cd17039">
    <property type="entry name" value="Ubl_ubiquitin_like"/>
    <property type="match status" value="1"/>
</dbReference>
<feature type="compositionally biased region" description="Polar residues" evidence="3">
    <location>
        <begin position="529"/>
        <end position="542"/>
    </location>
</feature>
<feature type="coiled-coil region" evidence="2">
    <location>
        <begin position="722"/>
        <end position="749"/>
    </location>
</feature>
<feature type="compositionally biased region" description="Polar residues" evidence="3">
    <location>
        <begin position="278"/>
        <end position="287"/>
    </location>
</feature>
<dbReference type="InterPro" id="IPR039323">
    <property type="entry name" value="ANKRD_45/46/60"/>
</dbReference>
<gene>
    <name evidence="5" type="ORF">pdam_00004818</name>
</gene>
<evidence type="ECO:0000259" key="4">
    <source>
        <dbReference type="PROSITE" id="PS50053"/>
    </source>
</evidence>
<proteinExistence type="predicted"/>
<reference evidence="5 6" key="1">
    <citation type="journal article" date="2018" name="Sci. Rep.">
        <title>Comparative analysis of the Pocillopora damicornis genome highlights role of immune system in coral evolution.</title>
        <authorList>
            <person name="Cunning R."/>
            <person name="Bay R.A."/>
            <person name="Gillette P."/>
            <person name="Baker A.C."/>
            <person name="Traylor-Knowles N."/>
        </authorList>
    </citation>
    <scope>NUCLEOTIDE SEQUENCE [LARGE SCALE GENOMIC DNA]</scope>
    <source>
        <strain evidence="5">RSMAS</strain>
        <tissue evidence="5">Whole animal</tissue>
    </source>
</reference>
<feature type="region of interest" description="Disordered" evidence="3">
    <location>
        <begin position="487"/>
        <end position="542"/>
    </location>
</feature>
<dbReference type="PROSITE" id="PS50088">
    <property type="entry name" value="ANK_REPEAT"/>
    <property type="match status" value="1"/>
</dbReference>
<dbReference type="Gene3D" id="1.25.40.20">
    <property type="entry name" value="Ankyrin repeat-containing domain"/>
    <property type="match status" value="1"/>
</dbReference>
<dbReference type="AlphaFoldDB" id="A0A3M6U967"/>
<evidence type="ECO:0000256" key="3">
    <source>
        <dbReference type="SAM" id="MobiDB-lite"/>
    </source>
</evidence>
<dbReference type="PROSITE" id="PS50053">
    <property type="entry name" value="UBIQUITIN_2"/>
    <property type="match status" value="1"/>
</dbReference>
<dbReference type="SUPFAM" id="SSF54236">
    <property type="entry name" value="Ubiquitin-like"/>
    <property type="match status" value="1"/>
</dbReference>
<sequence>MTGAKETFQIFIALPSGDICTVKRLSREMFVYQLKSRVELKAGIPANIFSLFFMNVQLRDQDTLKTYHLKRGCIVRVKLEQNYHGLFEACWRGDIYDVFENGVQFLDEDKFQGYNISLWNKLVIQRATLALFIACHRGYLGLILELINRGATDINGKTIFGRSALHVAAYQGFVGCVSLLLSEGAICNQTDVEGKTPLALASENGHIYCERRLWLYQWNLQTFRPQSTRSLNGESNELVENIGRDWKSSPRSTRSPPNGKTRDQLDENNNKERLDMSPTLTLPSVTVNEEKPNIRRTQSHEPRRTNQPSFPLMQIAEKYRKELRDLSKGGGLLPVHLQKESEEEVKKEAPEPETPELENISKDEVDLVREANNKDDLETAVDRDLRNTETSAASSTEEKQDDFTENNCDASAEAEPRDFERPSSGRSNGIRKLDILMNESREKMKSESTTRGQDVSSSAEYQETEHENSILQEYSIRKSARTFDDWLQMKRSQEKKRPGTAPAQKSRLGKSIDPESFKRWLNSKRSQRYHTNSESSASNKKTFISSSGLTFDRWLETKLGRRPMSPITCETDSRDKNAPGAGNKVRKQITSGKSYELWLAEKKATTSNSKDAENNSDGIKNTPKGSGKSFEVWLQDKQKQKQIELVQKVTTEKEQKRLEEIDQLAKWLNPHYKTYEDWLAIKNHQAVLERQRAQHEPQREHEDVSSEEKQKDAKIVYNIWQTMKALKELNEEERKYSEMKAKWAAKEKEKKHLSRAQYLKQGNKMQLETGLGKNLTMNR</sequence>
<accession>A0A3M6U967</accession>
<evidence type="ECO:0000313" key="6">
    <source>
        <dbReference type="Proteomes" id="UP000275408"/>
    </source>
</evidence>
<dbReference type="InterPro" id="IPR036770">
    <property type="entry name" value="Ankyrin_rpt-contain_sf"/>
</dbReference>
<evidence type="ECO:0000256" key="2">
    <source>
        <dbReference type="SAM" id="Coils"/>
    </source>
</evidence>
<dbReference type="Pfam" id="PF12796">
    <property type="entry name" value="Ank_2"/>
    <property type="match status" value="1"/>
</dbReference>
<feature type="repeat" description="ANK" evidence="1">
    <location>
        <begin position="160"/>
        <end position="192"/>
    </location>
</feature>
<feature type="compositionally biased region" description="Polar residues" evidence="3">
    <location>
        <begin position="249"/>
        <end position="258"/>
    </location>
</feature>
<dbReference type="Pfam" id="PF00240">
    <property type="entry name" value="ubiquitin"/>
    <property type="match status" value="1"/>
</dbReference>
<dbReference type="PANTHER" id="PTHR22677:SF4">
    <property type="entry name" value="USHER SYNDROME TYPE-1G PROTEIN-LIKE PROTEIN"/>
    <property type="match status" value="1"/>
</dbReference>
<dbReference type="PANTHER" id="PTHR22677">
    <property type="entry name" value="ANKYRIN REPEAT DOMAIN-CONTAINING PROTEIN 60"/>
    <property type="match status" value="1"/>
</dbReference>
<dbReference type="Proteomes" id="UP000275408">
    <property type="component" value="Unassembled WGS sequence"/>
</dbReference>
<protein>
    <recommendedName>
        <fullName evidence="4">Ubiquitin-like domain-containing protein</fullName>
    </recommendedName>
</protein>
<keyword evidence="2" id="KW-0175">Coiled coil</keyword>
<comment type="caution">
    <text evidence="5">The sequence shown here is derived from an EMBL/GenBank/DDBJ whole genome shotgun (WGS) entry which is preliminary data.</text>
</comment>
<name>A0A3M6U967_POCDA</name>
<evidence type="ECO:0000313" key="5">
    <source>
        <dbReference type="EMBL" id="RMX50207.1"/>
    </source>
</evidence>
<dbReference type="SMART" id="SM00248">
    <property type="entry name" value="ANK"/>
    <property type="match status" value="2"/>
</dbReference>
<feature type="region of interest" description="Disordered" evidence="3">
    <location>
        <begin position="241"/>
        <end position="312"/>
    </location>
</feature>
<dbReference type="Gene3D" id="3.10.20.90">
    <property type="entry name" value="Phosphatidylinositol 3-kinase Catalytic Subunit, Chain A, domain 1"/>
    <property type="match status" value="1"/>
</dbReference>
<feature type="compositionally biased region" description="Polar residues" evidence="3">
    <location>
        <begin position="449"/>
        <end position="461"/>
    </location>
</feature>
<feature type="compositionally biased region" description="Basic and acidic residues" evidence="3">
    <location>
        <begin position="359"/>
        <end position="387"/>
    </location>
</feature>
<feature type="region of interest" description="Disordered" evidence="3">
    <location>
        <begin position="329"/>
        <end position="474"/>
    </location>
</feature>
<feature type="region of interest" description="Disordered" evidence="3">
    <location>
        <begin position="562"/>
        <end position="589"/>
    </location>
</feature>
<evidence type="ECO:0000256" key="1">
    <source>
        <dbReference type="PROSITE-ProRule" id="PRU00023"/>
    </source>
</evidence>
<feature type="compositionally biased region" description="Basic and acidic residues" evidence="3">
    <location>
        <begin position="260"/>
        <end position="275"/>
    </location>
</feature>
<feature type="compositionally biased region" description="Basic and acidic residues" evidence="3">
    <location>
        <begin position="337"/>
        <end position="350"/>
    </location>
</feature>